<keyword evidence="3" id="KW-1185">Reference proteome</keyword>
<dbReference type="GO" id="GO:0010575">
    <property type="term" value="P:positive regulation of vascular endothelial growth factor production"/>
    <property type="evidence" value="ECO:0007669"/>
    <property type="project" value="TreeGrafter"/>
</dbReference>
<dbReference type="RefSeq" id="XP_020858985.1">
    <property type="nucleotide sequence ID" value="XM_021003326.1"/>
</dbReference>
<dbReference type="InterPro" id="IPR029183">
    <property type="entry name" value="CXCL17"/>
</dbReference>
<evidence type="ECO:0000313" key="4">
    <source>
        <dbReference type="RefSeq" id="XP_020858985.1"/>
    </source>
</evidence>
<feature type="signal peptide" evidence="2">
    <location>
        <begin position="1"/>
        <end position="20"/>
    </location>
</feature>
<gene>
    <name evidence="4" type="primary">CXCL17</name>
</gene>
<feature type="region of interest" description="Disordered" evidence="1">
    <location>
        <begin position="19"/>
        <end position="43"/>
    </location>
</feature>
<evidence type="ECO:0000256" key="1">
    <source>
        <dbReference type="SAM" id="MobiDB-lite"/>
    </source>
</evidence>
<dbReference type="GO" id="GO:0090026">
    <property type="term" value="P:positive regulation of monocyte chemotaxis"/>
    <property type="evidence" value="ECO:0007669"/>
    <property type="project" value="TreeGrafter"/>
</dbReference>
<dbReference type="InParanoid" id="A0A6P5LKR9"/>
<dbReference type="AlphaFoldDB" id="A0A6P5LKR9"/>
<dbReference type="GO" id="GO:0005615">
    <property type="term" value="C:extracellular space"/>
    <property type="evidence" value="ECO:0007669"/>
    <property type="project" value="TreeGrafter"/>
</dbReference>
<keyword evidence="2" id="KW-0732">Signal</keyword>
<protein>
    <submittedName>
        <fullName evidence="4">C-X-C motif chemokine 17 isoform X1</fullName>
    </submittedName>
</protein>
<evidence type="ECO:0000256" key="2">
    <source>
        <dbReference type="SAM" id="SignalP"/>
    </source>
</evidence>
<dbReference type="PANTHER" id="PTHR37351:SF1">
    <property type="entry name" value="C-X-C MOTIF CHEMOKINE 17"/>
    <property type="match status" value="1"/>
</dbReference>
<dbReference type="CTD" id="284340"/>
<dbReference type="GO" id="GO:0050728">
    <property type="term" value="P:negative regulation of inflammatory response"/>
    <property type="evidence" value="ECO:0007669"/>
    <property type="project" value="TreeGrafter"/>
</dbReference>
<dbReference type="GO" id="GO:0010759">
    <property type="term" value="P:positive regulation of macrophage chemotaxis"/>
    <property type="evidence" value="ECO:0007669"/>
    <property type="project" value="TreeGrafter"/>
</dbReference>
<reference evidence="4" key="1">
    <citation type="submission" date="2025-08" db="UniProtKB">
        <authorList>
            <consortium name="RefSeq"/>
        </authorList>
    </citation>
    <scope>IDENTIFICATION</scope>
    <source>
        <tissue evidence="4">Spleen</tissue>
    </source>
</reference>
<accession>A0A6P5LKR9</accession>
<dbReference type="Proteomes" id="UP000515140">
    <property type="component" value="Unplaced"/>
</dbReference>
<feature type="chain" id="PRO_5027842152" evidence="2">
    <location>
        <begin position="21"/>
        <end position="113"/>
    </location>
</feature>
<dbReference type="GO" id="GO:0048246">
    <property type="term" value="P:macrophage chemotaxis"/>
    <property type="evidence" value="ECO:0007669"/>
    <property type="project" value="TreeGrafter"/>
</dbReference>
<organism evidence="3 4">
    <name type="scientific">Phascolarctos cinereus</name>
    <name type="common">Koala</name>
    <dbReference type="NCBI Taxonomy" id="38626"/>
    <lineage>
        <taxon>Eukaryota</taxon>
        <taxon>Metazoa</taxon>
        <taxon>Chordata</taxon>
        <taxon>Craniata</taxon>
        <taxon>Vertebrata</taxon>
        <taxon>Euteleostomi</taxon>
        <taxon>Mammalia</taxon>
        <taxon>Metatheria</taxon>
        <taxon>Diprotodontia</taxon>
        <taxon>Phascolarctidae</taxon>
        <taxon>Phascolarctos</taxon>
    </lineage>
</organism>
<evidence type="ECO:0000313" key="3">
    <source>
        <dbReference type="Proteomes" id="UP000515140"/>
    </source>
</evidence>
<dbReference type="KEGG" id="pcw:110219727"/>
<dbReference type="Pfam" id="PF15211">
    <property type="entry name" value="CXCL17"/>
    <property type="match status" value="1"/>
</dbReference>
<name>A0A6P5LKR9_PHACI</name>
<sequence length="113" mass="12705">MRAPVFSLLLLLLPLSVASSSSNPEGAEGQRDHKLSAKRHSRGSRQACQCEDVFQNIHGGKTVLEAKPPARQCPCDRLKPKQKNAGLGHRKHWRRSCLRFLKQCQLRDITLPL</sequence>
<dbReference type="GeneID" id="110219727"/>
<dbReference type="FunCoup" id="A0A6P5LKR9">
    <property type="interactions" value="312"/>
</dbReference>
<proteinExistence type="predicted"/>
<dbReference type="PANTHER" id="PTHR37351">
    <property type="entry name" value="C-X-C MOTIF CHEMOKINE 17"/>
    <property type="match status" value="1"/>
</dbReference>